<protein>
    <submittedName>
        <fullName evidence="4">Uncharacterized protein</fullName>
    </submittedName>
</protein>
<keyword evidence="5" id="KW-1185">Reference proteome</keyword>
<dbReference type="InterPro" id="IPR036770">
    <property type="entry name" value="Ankyrin_rpt-contain_sf"/>
</dbReference>
<dbReference type="PROSITE" id="PS50297">
    <property type="entry name" value="ANK_REP_REGION"/>
    <property type="match status" value="3"/>
</dbReference>
<dbReference type="Gene3D" id="1.25.40.20">
    <property type="entry name" value="Ankyrin repeat-containing domain"/>
    <property type="match status" value="1"/>
</dbReference>
<dbReference type="Pfam" id="PF12796">
    <property type="entry name" value="Ank_2"/>
    <property type="match status" value="1"/>
</dbReference>
<keyword evidence="1" id="KW-0677">Repeat</keyword>
<gene>
    <name evidence="4" type="ORF">ACJMK2_032372</name>
</gene>
<evidence type="ECO:0000256" key="2">
    <source>
        <dbReference type="ARBA" id="ARBA00023043"/>
    </source>
</evidence>
<dbReference type="PANTHER" id="PTHR46680">
    <property type="entry name" value="NF-KAPPA-B INHIBITOR ALPHA"/>
    <property type="match status" value="1"/>
</dbReference>
<dbReference type="PRINTS" id="PR01415">
    <property type="entry name" value="ANKYRIN"/>
</dbReference>
<dbReference type="Pfam" id="PF00023">
    <property type="entry name" value="Ank"/>
    <property type="match status" value="1"/>
</dbReference>
<accession>A0ABD3X531</accession>
<name>A0ABD3X531_SINWO</name>
<dbReference type="PROSITE" id="PS50088">
    <property type="entry name" value="ANK_REPEAT"/>
    <property type="match status" value="3"/>
</dbReference>
<comment type="caution">
    <text evidence="4">The sequence shown here is derived from an EMBL/GenBank/DDBJ whole genome shotgun (WGS) entry which is preliminary data.</text>
</comment>
<dbReference type="InterPro" id="IPR051070">
    <property type="entry name" value="NF-kappa-B_inhibitor"/>
</dbReference>
<dbReference type="EMBL" id="JBJQND010000004">
    <property type="protein sequence ID" value="KAL3880103.1"/>
    <property type="molecule type" value="Genomic_DNA"/>
</dbReference>
<evidence type="ECO:0000313" key="4">
    <source>
        <dbReference type="EMBL" id="KAL3880103.1"/>
    </source>
</evidence>
<feature type="repeat" description="ANK" evidence="3">
    <location>
        <begin position="217"/>
        <end position="249"/>
    </location>
</feature>
<dbReference type="AlphaFoldDB" id="A0ABD3X531"/>
<organism evidence="4 5">
    <name type="scientific">Sinanodonta woodiana</name>
    <name type="common">Chinese pond mussel</name>
    <name type="synonym">Anodonta woodiana</name>
    <dbReference type="NCBI Taxonomy" id="1069815"/>
    <lineage>
        <taxon>Eukaryota</taxon>
        <taxon>Metazoa</taxon>
        <taxon>Spiralia</taxon>
        <taxon>Lophotrochozoa</taxon>
        <taxon>Mollusca</taxon>
        <taxon>Bivalvia</taxon>
        <taxon>Autobranchia</taxon>
        <taxon>Heteroconchia</taxon>
        <taxon>Palaeoheterodonta</taxon>
        <taxon>Unionida</taxon>
        <taxon>Unionoidea</taxon>
        <taxon>Unionidae</taxon>
        <taxon>Unioninae</taxon>
        <taxon>Sinanodonta</taxon>
    </lineage>
</organism>
<dbReference type="Proteomes" id="UP001634394">
    <property type="component" value="Unassembled WGS sequence"/>
</dbReference>
<feature type="repeat" description="ANK" evidence="3">
    <location>
        <begin position="148"/>
        <end position="180"/>
    </location>
</feature>
<keyword evidence="2 3" id="KW-0040">ANK repeat</keyword>
<dbReference type="InterPro" id="IPR002110">
    <property type="entry name" value="Ankyrin_rpt"/>
</dbReference>
<dbReference type="SUPFAM" id="SSF48403">
    <property type="entry name" value="Ankyrin repeat"/>
    <property type="match status" value="1"/>
</dbReference>
<sequence length="321" mass="35491">MASGSKQQEQIPHHLSVPVVDTSQNFPPIVTNHITGQVVPIAVQATSCHGYSLDCDSVQEQQTALERRMEDILYISPQSFRKNLHDQRNDEQIACKSKHSANGVEMYAVDENGDSLLHTAIIMDYEEVSIEYIDLAINEWMLNVQNNLFQTPLHIAVLTDTVSVVERLVSKNARIDLQDHHGNTPLHLACAKGNLKIASVLLESSLRKQAIETRNADGVTCVHIAALNNHLDVLGILLEKGANVNARESKSGRTVLHFAAETGNRRLLDFLFSCSDVNIDAENYEGATALQLARWHGYGDVIMRCLHNAAMVDKKAEGSPN</sequence>
<dbReference type="SMART" id="SM00248">
    <property type="entry name" value="ANK"/>
    <property type="match status" value="5"/>
</dbReference>
<evidence type="ECO:0000256" key="1">
    <source>
        <dbReference type="ARBA" id="ARBA00022737"/>
    </source>
</evidence>
<feature type="repeat" description="ANK" evidence="3">
    <location>
        <begin position="181"/>
        <end position="213"/>
    </location>
</feature>
<reference evidence="4 5" key="1">
    <citation type="submission" date="2024-11" db="EMBL/GenBank/DDBJ databases">
        <title>Chromosome-level genome assembly of the freshwater bivalve Anodonta woodiana.</title>
        <authorList>
            <person name="Chen X."/>
        </authorList>
    </citation>
    <scope>NUCLEOTIDE SEQUENCE [LARGE SCALE GENOMIC DNA]</scope>
    <source>
        <strain evidence="4">MN2024</strain>
        <tissue evidence="4">Gills</tissue>
    </source>
</reference>
<evidence type="ECO:0000313" key="5">
    <source>
        <dbReference type="Proteomes" id="UP001634394"/>
    </source>
</evidence>
<dbReference type="PANTHER" id="PTHR46680:SF3">
    <property type="entry name" value="NF-KAPPA-B INHIBITOR CACTUS"/>
    <property type="match status" value="1"/>
</dbReference>
<proteinExistence type="predicted"/>
<evidence type="ECO:0000256" key="3">
    <source>
        <dbReference type="PROSITE-ProRule" id="PRU00023"/>
    </source>
</evidence>